<keyword evidence="1" id="KW-1133">Transmembrane helix</keyword>
<gene>
    <name evidence="2" type="ORF">JCM19241_1510</name>
</gene>
<evidence type="ECO:0000256" key="1">
    <source>
        <dbReference type="SAM" id="Phobius"/>
    </source>
</evidence>
<sequence>MGFWVGIITGLTVAAIAMLVRLRVVMGKHQTQGTATQ</sequence>
<evidence type="ECO:0000313" key="3">
    <source>
        <dbReference type="Proteomes" id="UP000031666"/>
    </source>
</evidence>
<evidence type="ECO:0000313" key="2">
    <source>
        <dbReference type="EMBL" id="GAM75167.1"/>
    </source>
</evidence>
<protein>
    <submittedName>
        <fullName evidence="2">Uncharacterized protein</fullName>
    </submittedName>
</protein>
<accession>A0A0B8QDW0</accession>
<keyword evidence="1" id="KW-0472">Membrane</keyword>
<feature type="transmembrane region" description="Helical" evidence="1">
    <location>
        <begin position="6"/>
        <end position="24"/>
    </location>
</feature>
<dbReference type="AlphaFoldDB" id="A0A0B8QDW0"/>
<name>A0A0B8QDW0_9VIBR</name>
<keyword evidence="1" id="KW-0812">Transmembrane</keyword>
<organism evidence="2 3">
    <name type="scientific">Vibrio ishigakensis</name>
    <dbReference type="NCBI Taxonomy" id="1481914"/>
    <lineage>
        <taxon>Bacteria</taxon>
        <taxon>Pseudomonadati</taxon>
        <taxon>Pseudomonadota</taxon>
        <taxon>Gammaproteobacteria</taxon>
        <taxon>Vibrionales</taxon>
        <taxon>Vibrionaceae</taxon>
        <taxon>Vibrio</taxon>
    </lineage>
</organism>
<reference evidence="2 3" key="1">
    <citation type="submission" date="2015-01" db="EMBL/GenBank/DDBJ databases">
        <title>Vibrio sp. C94 JCM 19241 whole genome shotgun sequence.</title>
        <authorList>
            <person name="Sawabe T."/>
            <person name="Meirelles P."/>
            <person name="Feng G."/>
            <person name="Sayaka M."/>
            <person name="Hattori M."/>
            <person name="Ohkuma M."/>
        </authorList>
    </citation>
    <scope>NUCLEOTIDE SEQUENCE [LARGE SCALE GENOMIC DNA]</scope>
    <source>
        <strain evidence="3">JCM 19241</strain>
    </source>
</reference>
<dbReference type="EMBL" id="BBSC01000003">
    <property type="protein sequence ID" value="GAM75167.1"/>
    <property type="molecule type" value="Genomic_DNA"/>
</dbReference>
<dbReference type="Proteomes" id="UP000031666">
    <property type="component" value="Unassembled WGS sequence"/>
</dbReference>
<proteinExistence type="predicted"/>
<reference evidence="2 3" key="2">
    <citation type="submission" date="2015-01" db="EMBL/GenBank/DDBJ databases">
        <authorList>
            <consortium name="NBRP consortium"/>
            <person name="Sawabe T."/>
            <person name="Meirelles P."/>
            <person name="Feng G."/>
            <person name="Sayaka M."/>
            <person name="Hattori M."/>
            <person name="Ohkuma M."/>
        </authorList>
    </citation>
    <scope>NUCLEOTIDE SEQUENCE [LARGE SCALE GENOMIC DNA]</scope>
    <source>
        <strain evidence="3">JCM 19241</strain>
    </source>
</reference>
<comment type="caution">
    <text evidence="2">The sequence shown here is derived from an EMBL/GenBank/DDBJ whole genome shotgun (WGS) entry which is preliminary data.</text>
</comment>